<proteinExistence type="predicted"/>
<dbReference type="AlphaFoldDB" id="A0AAW0JDE5"/>
<evidence type="ECO:0000313" key="3">
    <source>
        <dbReference type="EMBL" id="KAK7824814.1"/>
    </source>
</evidence>
<feature type="compositionally biased region" description="Low complexity" evidence="1">
    <location>
        <begin position="129"/>
        <end position="138"/>
    </location>
</feature>
<keyword evidence="2" id="KW-0812">Transmembrane</keyword>
<evidence type="ECO:0000256" key="1">
    <source>
        <dbReference type="SAM" id="MobiDB-lite"/>
    </source>
</evidence>
<keyword evidence="4" id="KW-1185">Reference proteome</keyword>
<reference evidence="3 4" key="1">
    <citation type="journal article" date="2018" name="Sci. Data">
        <title>The draft genome sequence of cork oak.</title>
        <authorList>
            <person name="Ramos A.M."/>
            <person name="Usie A."/>
            <person name="Barbosa P."/>
            <person name="Barros P.M."/>
            <person name="Capote T."/>
            <person name="Chaves I."/>
            <person name="Simoes F."/>
            <person name="Abreu I."/>
            <person name="Carrasquinho I."/>
            <person name="Faro C."/>
            <person name="Guimaraes J.B."/>
            <person name="Mendonca D."/>
            <person name="Nobrega F."/>
            <person name="Rodrigues L."/>
            <person name="Saibo N.J.M."/>
            <person name="Varela M.C."/>
            <person name="Egas C."/>
            <person name="Matos J."/>
            <person name="Miguel C.M."/>
            <person name="Oliveira M.M."/>
            <person name="Ricardo C.P."/>
            <person name="Goncalves S."/>
        </authorList>
    </citation>
    <scope>NUCLEOTIDE SEQUENCE [LARGE SCALE GENOMIC DNA]</scope>
    <source>
        <strain evidence="4">cv. HL8</strain>
    </source>
</reference>
<organism evidence="3 4">
    <name type="scientific">Quercus suber</name>
    <name type="common">Cork oak</name>
    <dbReference type="NCBI Taxonomy" id="58331"/>
    <lineage>
        <taxon>Eukaryota</taxon>
        <taxon>Viridiplantae</taxon>
        <taxon>Streptophyta</taxon>
        <taxon>Embryophyta</taxon>
        <taxon>Tracheophyta</taxon>
        <taxon>Spermatophyta</taxon>
        <taxon>Magnoliopsida</taxon>
        <taxon>eudicotyledons</taxon>
        <taxon>Gunneridae</taxon>
        <taxon>Pentapetalae</taxon>
        <taxon>rosids</taxon>
        <taxon>fabids</taxon>
        <taxon>Fagales</taxon>
        <taxon>Fagaceae</taxon>
        <taxon>Quercus</taxon>
    </lineage>
</organism>
<accession>A0AAW0JDE5</accession>
<feature type="region of interest" description="Disordered" evidence="1">
    <location>
        <begin position="83"/>
        <end position="144"/>
    </location>
</feature>
<dbReference type="EMBL" id="PKMF04000592">
    <property type="protein sequence ID" value="KAK7824814.1"/>
    <property type="molecule type" value="Genomic_DNA"/>
</dbReference>
<feature type="non-terminal residue" evidence="3">
    <location>
        <position position="1"/>
    </location>
</feature>
<sequence length="188" mass="19194">PVYAPVPTPTPSSPPTIVPPQSPPPPTNINVPPPTTQGSSSSSSSRGLNGGQKAGIAVGVMSAAEALFLGGLVYKKRRSNIRRAKFGVAARRPPVYAPVPTPTPSSPPTIVPPQSPPPPTNINVPPPTTQGSSSSSSSRGLNGGQKAGIAVGVMSAAEALFLGGLVYKKRRSNIRRAKFGVAARRPVL</sequence>
<gene>
    <name evidence="3" type="ORF">CFP56_034019</name>
</gene>
<evidence type="ECO:0000256" key="2">
    <source>
        <dbReference type="SAM" id="Phobius"/>
    </source>
</evidence>
<dbReference type="PANTHER" id="PTHR36721">
    <property type="entry name" value="PROLINE-RICH FAMILY PROTEIN"/>
    <property type="match status" value="1"/>
</dbReference>
<dbReference type="Proteomes" id="UP000237347">
    <property type="component" value="Unassembled WGS sequence"/>
</dbReference>
<keyword evidence="2" id="KW-1133">Transmembrane helix</keyword>
<comment type="caution">
    <text evidence="3">The sequence shown here is derived from an EMBL/GenBank/DDBJ whole genome shotgun (WGS) entry which is preliminary data.</text>
</comment>
<feature type="transmembrane region" description="Helical" evidence="2">
    <location>
        <begin position="54"/>
        <end position="74"/>
    </location>
</feature>
<feature type="compositionally biased region" description="Low complexity" evidence="1">
    <location>
        <begin position="36"/>
        <end position="45"/>
    </location>
</feature>
<protein>
    <submittedName>
        <fullName evidence="3">Uncharacterized protein</fullName>
    </submittedName>
</protein>
<evidence type="ECO:0000313" key="4">
    <source>
        <dbReference type="Proteomes" id="UP000237347"/>
    </source>
</evidence>
<name>A0AAW0JDE5_QUESU</name>
<keyword evidence="2" id="KW-0472">Membrane</keyword>
<feature type="region of interest" description="Disordered" evidence="1">
    <location>
        <begin position="1"/>
        <end position="52"/>
    </location>
</feature>
<dbReference type="PANTHER" id="PTHR36721:SF15">
    <property type="entry name" value="EN_SPM-LIKE TRANSPOSON PROTEIN"/>
    <property type="match status" value="1"/>
</dbReference>
<feature type="compositionally biased region" description="Pro residues" evidence="1">
    <location>
        <begin position="95"/>
        <end position="128"/>
    </location>
</feature>
<feature type="compositionally biased region" description="Pro residues" evidence="1">
    <location>
        <begin position="1"/>
        <end position="35"/>
    </location>
</feature>